<dbReference type="STRING" id="109280.ENSHCOP00000012317"/>
<dbReference type="InterPro" id="IPR033182">
    <property type="entry name" value="MIC26/MIC27_animal"/>
</dbReference>
<keyword evidence="9" id="KW-1185">Reference proteome</keyword>
<comment type="similarity">
    <text evidence="2">Belongs to the apolipoprotein O/MICOS complex subunit Mic27 family.</text>
</comment>
<dbReference type="InterPro" id="IPR019166">
    <property type="entry name" value="MIC26/MIC27"/>
</dbReference>
<reference evidence="8" key="1">
    <citation type="submission" date="2025-08" db="UniProtKB">
        <authorList>
            <consortium name="Ensembl"/>
        </authorList>
    </citation>
    <scope>IDENTIFICATION</scope>
</reference>
<keyword evidence="4" id="KW-1133">Transmembrane helix</keyword>
<evidence type="ECO:0000256" key="4">
    <source>
        <dbReference type="ARBA" id="ARBA00022989"/>
    </source>
</evidence>
<dbReference type="GeneTree" id="ENSGT00940000179903"/>
<evidence type="ECO:0000256" key="7">
    <source>
        <dbReference type="RuleBase" id="RU363021"/>
    </source>
</evidence>
<evidence type="ECO:0000256" key="5">
    <source>
        <dbReference type="ARBA" id="ARBA00023128"/>
    </source>
</evidence>
<evidence type="ECO:0000313" key="9">
    <source>
        <dbReference type="Proteomes" id="UP000264820"/>
    </source>
</evidence>
<keyword evidence="3" id="KW-0812">Transmembrane</keyword>
<name>A0A3Q2YG64_HIPCM</name>
<keyword evidence="5 7" id="KW-0496">Mitochondrion</keyword>
<comment type="function">
    <text evidence="7">Component of the MICOS complex, a large protein complex of the mitochondrial inner membrane that plays crucial roles in the maintenance of crista junctions, inner membrane architecture, and formation of contact sites to the outer membrane.</text>
</comment>
<comment type="subcellular location">
    <subcellularLocation>
        <location evidence="7">Mitochondrion inner membrane</location>
    </subcellularLocation>
    <subcellularLocation>
        <location evidence="1">Mitochondrion membrane</location>
    </subcellularLocation>
</comment>
<dbReference type="Pfam" id="PF09769">
    <property type="entry name" value="ApoO"/>
    <property type="match status" value="1"/>
</dbReference>
<keyword evidence="7" id="KW-0999">Mitochondrion inner membrane</keyword>
<dbReference type="Ensembl" id="ENSHCOT00000019306.1">
    <property type="protein sequence ID" value="ENSHCOP00000012317.1"/>
    <property type="gene ID" value="ENSHCOG00000015308.1"/>
</dbReference>
<evidence type="ECO:0000313" key="8">
    <source>
        <dbReference type="Ensembl" id="ENSHCOP00000012317.1"/>
    </source>
</evidence>
<sequence>MLLVRQNCALVVSACAVSLSGSMRLFCLLPSLYTRPKEDQSCVDPMVAVGQMEQSVASLRKWVEPYTDQCQVWCRVKSVHMYQLFSAPPPDLYPSVAVVGFSGLLGLYLAKGSKVKRVAFPLGLMALSASMFYPQQASSLFKVCIFSPLHHLMVLVFNCLGLT</sequence>
<dbReference type="GO" id="GO:0042407">
    <property type="term" value="P:cristae formation"/>
    <property type="evidence" value="ECO:0007669"/>
    <property type="project" value="InterPro"/>
</dbReference>
<proteinExistence type="inferred from homology"/>
<evidence type="ECO:0000256" key="3">
    <source>
        <dbReference type="ARBA" id="ARBA00022692"/>
    </source>
</evidence>
<accession>A0A3Q2YG64</accession>
<comment type="subunit">
    <text evidence="7">Component of the mitochondrial contact site and cristae organizing system (MICOS) complex.</text>
</comment>
<evidence type="ECO:0000256" key="2">
    <source>
        <dbReference type="ARBA" id="ARBA00010904"/>
    </source>
</evidence>
<organism evidence="8 9">
    <name type="scientific">Hippocampus comes</name>
    <name type="common">Tiger tail seahorse</name>
    <dbReference type="NCBI Taxonomy" id="109280"/>
    <lineage>
        <taxon>Eukaryota</taxon>
        <taxon>Metazoa</taxon>
        <taxon>Chordata</taxon>
        <taxon>Craniata</taxon>
        <taxon>Vertebrata</taxon>
        <taxon>Euteleostomi</taxon>
        <taxon>Actinopterygii</taxon>
        <taxon>Neopterygii</taxon>
        <taxon>Teleostei</taxon>
        <taxon>Neoteleostei</taxon>
        <taxon>Acanthomorphata</taxon>
        <taxon>Syngnathiaria</taxon>
        <taxon>Syngnathiformes</taxon>
        <taxon>Syngnathoidei</taxon>
        <taxon>Syngnathidae</taxon>
        <taxon>Hippocampus</taxon>
    </lineage>
</organism>
<dbReference type="PANTHER" id="PTHR14564">
    <property type="entry name" value="MICOS COMPLEX SUBUNIT MIC26 / MIC27 FAMILY MEMBER"/>
    <property type="match status" value="1"/>
</dbReference>
<evidence type="ECO:0000256" key="1">
    <source>
        <dbReference type="ARBA" id="ARBA00004325"/>
    </source>
</evidence>
<reference evidence="8" key="2">
    <citation type="submission" date="2025-09" db="UniProtKB">
        <authorList>
            <consortium name="Ensembl"/>
        </authorList>
    </citation>
    <scope>IDENTIFICATION</scope>
</reference>
<dbReference type="Proteomes" id="UP000264820">
    <property type="component" value="Unplaced"/>
</dbReference>
<keyword evidence="6" id="KW-0472">Membrane</keyword>
<dbReference type="AlphaFoldDB" id="A0A3Q2YG64"/>
<protein>
    <recommendedName>
        <fullName evidence="7">MICOS complex subunit</fullName>
    </recommendedName>
</protein>
<dbReference type="GO" id="GO:0061617">
    <property type="term" value="C:MICOS complex"/>
    <property type="evidence" value="ECO:0007669"/>
    <property type="project" value="UniProtKB-UniRule"/>
</dbReference>
<evidence type="ECO:0000256" key="6">
    <source>
        <dbReference type="ARBA" id="ARBA00023136"/>
    </source>
</evidence>